<dbReference type="AlphaFoldDB" id="A0A183CUG1"/>
<accession>A0A183CUG1</accession>
<organism evidence="1">
    <name type="scientific">Gongylonema pulchrum</name>
    <dbReference type="NCBI Taxonomy" id="637853"/>
    <lineage>
        <taxon>Eukaryota</taxon>
        <taxon>Metazoa</taxon>
        <taxon>Ecdysozoa</taxon>
        <taxon>Nematoda</taxon>
        <taxon>Chromadorea</taxon>
        <taxon>Rhabditida</taxon>
        <taxon>Spirurina</taxon>
        <taxon>Spiruromorpha</taxon>
        <taxon>Spiruroidea</taxon>
        <taxon>Gongylonematidae</taxon>
        <taxon>Gongylonema</taxon>
    </lineage>
</organism>
<proteinExistence type="predicted"/>
<sequence length="135" mass="16216">LRFEQKHFLHYDLQEDESVSSPYTAARGEALHEYYSVAYGRRISSFIMENHAKVMHDIKEYVRKNKLDGSRHWIILPHWYKFQDYTVCDQLVRRYAGQLSIEIVDSRPAHFRPCRFKRERSKSPHHVPSQPPIYP</sequence>
<reference evidence="1" key="1">
    <citation type="submission" date="2016-06" db="UniProtKB">
        <authorList>
            <consortium name="WormBaseParasite"/>
        </authorList>
    </citation>
    <scope>IDENTIFICATION</scope>
</reference>
<dbReference type="WBParaSite" id="GPUH_0000010101-mRNA-1">
    <property type="protein sequence ID" value="GPUH_0000010101-mRNA-1"/>
    <property type="gene ID" value="GPUH_0000010101"/>
</dbReference>
<name>A0A183CUG1_9BILA</name>
<protein>
    <submittedName>
        <fullName evidence="1">Helitron_like_N domain-containing protein</fullName>
    </submittedName>
</protein>
<evidence type="ECO:0000313" key="1">
    <source>
        <dbReference type="WBParaSite" id="GPUH_0000010101-mRNA-1"/>
    </source>
</evidence>